<sequence>MEREFEIIQNDRKLTLIIPRKGDGLIIVLTGTWSAMWVYMLYLQIRDGFVFQYPEVVWGLAFFTLLCFFVFNVFLWHVRGKEKITLDGVHLKIEKHGTLLTATRKYELNLIDNFEVATTDNVSWWRKKYGFAGGSISFDYWDRPEYFGQTLNKRQATEIVSSLNQRIKNHAQ</sequence>
<accession>A0A385SGW9</accession>
<dbReference type="OrthoDB" id="9875303at2"/>
<organism evidence="2 3">
    <name type="scientific">Chryseolinea soli</name>
    <dbReference type="NCBI Taxonomy" id="2321403"/>
    <lineage>
        <taxon>Bacteria</taxon>
        <taxon>Pseudomonadati</taxon>
        <taxon>Bacteroidota</taxon>
        <taxon>Cytophagia</taxon>
        <taxon>Cytophagales</taxon>
        <taxon>Fulvivirgaceae</taxon>
        <taxon>Chryseolinea</taxon>
    </lineage>
</organism>
<gene>
    <name evidence="2" type="ORF">D4L85_10555</name>
</gene>
<feature type="transmembrane region" description="Helical" evidence="1">
    <location>
        <begin position="24"/>
        <end position="45"/>
    </location>
</feature>
<name>A0A385SGW9_9BACT</name>
<keyword evidence="1" id="KW-0812">Transmembrane</keyword>
<dbReference type="AlphaFoldDB" id="A0A385SGW9"/>
<evidence type="ECO:0000313" key="3">
    <source>
        <dbReference type="Proteomes" id="UP000266183"/>
    </source>
</evidence>
<feature type="transmembrane region" description="Helical" evidence="1">
    <location>
        <begin position="57"/>
        <end position="76"/>
    </location>
</feature>
<dbReference type="EMBL" id="CP032382">
    <property type="protein sequence ID" value="AYB30993.1"/>
    <property type="molecule type" value="Genomic_DNA"/>
</dbReference>
<dbReference type="Proteomes" id="UP000266183">
    <property type="component" value="Chromosome"/>
</dbReference>
<reference evidence="3" key="1">
    <citation type="submission" date="2018-09" db="EMBL/GenBank/DDBJ databases">
        <title>Chryseolinea sp. KIS68-18 isolated from soil.</title>
        <authorList>
            <person name="Weon H.-Y."/>
            <person name="Kwon S.-W."/>
            <person name="Lee S.A."/>
        </authorList>
    </citation>
    <scope>NUCLEOTIDE SEQUENCE [LARGE SCALE GENOMIC DNA]</scope>
    <source>
        <strain evidence="3">KIS68-18</strain>
    </source>
</reference>
<evidence type="ECO:0000313" key="2">
    <source>
        <dbReference type="EMBL" id="AYB30993.1"/>
    </source>
</evidence>
<protein>
    <submittedName>
        <fullName evidence="2">Uncharacterized protein</fullName>
    </submittedName>
</protein>
<keyword evidence="3" id="KW-1185">Reference proteome</keyword>
<dbReference type="RefSeq" id="WP_119754287.1">
    <property type="nucleotide sequence ID" value="NZ_CP032382.1"/>
</dbReference>
<proteinExistence type="predicted"/>
<evidence type="ECO:0000256" key="1">
    <source>
        <dbReference type="SAM" id="Phobius"/>
    </source>
</evidence>
<dbReference type="KEGG" id="chk:D4L85_10555"/>
<keyword evidence="1" id="KW-0472">Membrane</keyword>
<keyword evidence="1" id="KW-1133">Transmembrane helix</keyword>